<name>A0A0S3PRU7_9BRAD</name>
<sequence>MRLIAICAAGLLLFANVPVQAATERPFPLVSVTGEGTISAVPDIALVSAGIVSEGKTSREAAEANAKAMTAVIAAAKQAGIAEKDIGTSRYNVSPVYASGSSNRENSPRITGYRAQNMVQLKVRDIAKVGDIIDAVTGAGANNIQGVGFEVSNADTLLDKARLAAFADAKRKAELYAKEAKAQLGRVIVIAEQGTELPRPMMARAAPGSYSGSAPATPVAPGEEQIKVQLNVSFELSQ</sequence>
<dbReference type="Pfam" id="PF04402">
    <property type="entry name" value="SIMPL"/>
    <property type="match status" value="1"/>
</dbReference>
<dbReference type="EMBL" id="AP014946">
    <property type="protein sequence ID" value="BAT58617.1"/>
    <property type="molecule type" value="Genomic_DNA"/>
</dbReference>
<dbReference type="RefSeq" id="WP_096352821.1">
    <property type="nucleotide sequence ID" value="NZ_AP014946.1"/>
</dbReference>
<dbReference type="PANTHER" id="PTHR34387:SF1">
    <property type="entry name" value="PERIPLASMIC IMMUNOGENIC PROTEIN"/>
    <property type="match status" value="1"/>
</dbReference>
<evidence type="ECO:0000313" key="2">
    <source>
        <dbReference type="EMBL" id="BAT58617.1"/>
    </source>
</evidence>
<keyword evidence="3" id="KW-1185">Reference proteome</keyword>
<dbReference type="Gene3D" id="3.30.70.2970">
    <property type="entry name" value="Protein of unknown function (DUF541), domain 2"/>
    <property type="match status" value="1"/>
</dbReference>
<dbReference type="InterPro" id="IPR052022">
    <property type="entry name" value="26kDa_periplasmic_antigen"/>
</dbReference>
<protein>
    <submittedName>
        <fullName evidence="2">26 kDa periplasmic immunogenic protein</fullName>
    </submittedName>
</protein>
<dbReference type="AlphaFoldDB" id="A0A0S3PRU7"/>
<keyword evidence="1" id="KW-0732">Signal</keyword>
<dbReference type="KEGG" id="vgo:GJW-30_1_01144"/>
<feature type="signal peptide" evidence="1">
    <location>
        <begin position="1"/>
        <end position="21"/>
    </location>
</feature>
<dbReference type="OrthoDB" id="9813144at2"/>
<dbReference type="PANTHER" id="PTHR34387">
    <property type="entry name" value="SLR1258 PROTEIN"/>
    <property type="match status" value="1"/>
</dbReference>
<evidence type="ECO:0000256" key="1">
    <source>
        <dbReference type="SAM" id="SignalP"/>
    </source>
</evidence>
<dbReference type="InterPro" id="IPR007497">
    <property type="entry name" value="SIMPL/DUF541"/>
</dbReference>
<proteinExistence type="predicted"/>
<reference evidence="2 3" key="1">
    <citation type="submission" date="2015-08" db="EMBL/GenBank/DDBJ databases">
        <title>Investigation of the bacterial diversity of lava forest soil.</title>
        <authorList>
            <person name="Lee J.S."/>
        </authorList>
    </citation>
    <scope>NUCLEOTIDE SEQUENCE [LARGE SCALE GENOMIC DNA]</scope>
    <source>
        <strain evidence="2 3">GJW-30</strain>
    </source>
</reference>
<dbReference type="GO" id="GO:0006974">
    <property type="term" value="P:DNA damage response"/>
    <property type="evidence" value="ECO:0007669"/>
    <property type="project" value="TreeGrafter"/>
</dbReference>
<gene>
    <name evidence="2" type="ORF">GJW-30_1_01144</name>
</gene>
<organism evidence="2 3">
    <name type="scientific">Variibacter gotjawalensis</name>
    <dbReference type="NCBI Taxonomy" id="1333996"/>
    <lineage>
        <taxon>Bacteria</taxon>
        <taxon>Pseudomonadati</taxon>
        <taxon>Pseudomonadota</taxon>
        <taxon>Alphaproteobacteria</taxon>
        <taxon>Hyphomicrobiales</taxon>
        <taxon>Nitrobacteraceae</taxon>
        <taxon>Variibacter</taxon>
    </lineage>
</organism>
<dbReference type="Gene3D" id="3.30.110.170">
    <property type="entry name" value="Protein of unknown function (DUF541), domain 1"/>
    <property type="match status" value="1"/>
</dbReference>
<accession>A0A0S3PRU7</accession>
<feature type="chain" id="PRO_5006615671" evidence="1">
    <location>
        <begin position="22"/>
        <end position="238"/>
    </location>
</feature>
<evidence type="ECO:0000313" key="3">
    <source>
        <dbReference type="Proteomes" id="UP000236884"/>
    </source>
</evidence>
<dbReference type="Proteomes" id="UP000236884">
    <property type="component" value="Chromosome"/>
</dbReference>